<feature type="coiled-coil region" evidence="1">
    <location>
        <begin position="255"/>
        <end position="318"/>
    </location>
</feature>
<evidence type="ECO:0000256" key="1">
    <source>
        <dbReference type="SAM" id="Coils"/>
    </source>
</evidence>
<keyword evidence="4" id="KW-1185">Reference proteome</keyword>
<accession>A0AAW2EKY3</accession>
<feature type="compositionally biased region" description="Basic and acidic residues" evidence="2">
    <location>
        <begin position="456"/>
        <end position="473"/>
    </location>
</feature>
<gene>
    <name evidence="3" type="ORF">PUN28_018374</name>
</gene>
<protein>
    <recommendedName>
        <fullName evidence="5">Protein Spindly</fullName>
    </recommendedName>
</protein>
<comment type="caution">
    <text evidence="3">The sequence shown here is derived from an EMBL/GenBank/DDBJ whole genome shotgun (WGS) entry which is preliminary data.</text>
</comment>
<evidence type="ECO:0000313" key="3">
    <source>
        <dbReference type="EMBL" id="KAL0103024.1"/>
    </source>
</evidence>
<name>A0AAW2EKY3_9HYME</name>
<reference evidence="3 4" key="1">
    <citation type="submission" date="2023-03" db="EMBL/GenBank/DDBJ databases">
        <title>High recombination rates correlate with genetic variation in Cardiocondyla obscurior ants.</title>
        <authorList>
            <person name="Errbii M."/>
        </authorList>
    </citation>
    <scope>NUCLEOTIDE SEQUENCE [LARGE SCALE GENOMIC DNA]</scope>
    <source>
        <strain evidence="3">Alpha-2009</strain>
        <tissue evidence="3">Whole body</tissue>
    </source>
</reference>
<dbReference type="EMBL" id="JADYXP020000022">
    <property type="protein sequence ID" value="KAL0103024.1"/>
    <property type="molecule type" value="Genomic_DNA"/>
</dbReference>
<feature type="region of interest" description="Disordered" evidence="2">
    <location>
        <begin position="1"/>
        <end position="31"/>
    </location>
</feature>
<evidence type="ECO:0000256" key="2">
    <source>
        <dbReference type="SAM" id="MobiDB-lite"/>
    </source>
</evidence>
<dbReference type="AlphaFoldDB" id="A0AAW2EKY3"/>
<organism evidence="3 4">
    <name type="scientific">Cardiocondyla obscurior</name>
    <dbReference type="NCBI Taxonomy" id="286306"/>
    <lineage>
        <taxon>Eukaryota</taxon>
        <taxon>Metazoa</taxon>
        <taxon>Ecdysozoa</taxon>
        <taxon>Arthropoda</taxon>
        <taxon>Hexapoda</taxon>
        <taxon>Insecta</taxon>
        <taxon>Pterygota</taxon>
        <taxon>Neoptera</taxon>
        <taxon>Endopterygota</taxon>
        <taxon>Hymenoptera</taxon>
        <taxon>Apocrita</taxon>
        <taxon>Aculeata</taxon>
        <taxon>Formicoidea</taxon>
        <taxon>Formicidae</taxon>
        <taxon>Myrmicinae</taxon>
        <taxon>Cardiocondyla</taxon>
    </lineage>
</organism>
<proteinExistence type="predicted"/>
<feature type="coiled-coil region" evidence="1">
    <location>
        <begin position="87"/>
        <end position="212"/>
    </location>
</feature>
<feature type="region of interest" description="Disordered" evidence="2">
    <location>
        <begin position="440"/>
        <end position="473"/>
    </location>
</feature>
<dbReference type="Proteomes" id="UP001430953">
    <property type="component" value="Unassembled WGS sequence"/>
</dbReference>
<evidence type="ECO:0000313" key="4">
    <source>
        <dbReference type="Proteomes" id="UP001430953"/>
    </source>
</evidence>
<sequence>MAETSELYGENANDTKGEESQDSSINPDEYKRLKQENEYYRQELHVLRLKVQASDAVTRDLQDSNEALEKKFEEYVKIAVATHATTIDKHRADRAEYENQIANLKSNLVENQEEIERLHKEIKRYTNLLNEKQCYQSANKENVVAFEEKIVELTELLQNEKRIVKELKDNLVNVEDLYETLHKNYQLLQKQLAEKEEELEDAQQSHRDLAANFRELEKPEVTPASDTCKGNSLFAEVEDRRQMLLDKMKVITNKYNEAKRALNTKLAEIKLLKEEKHAMAKKWESNMIDTLQENADLLNEYKKRIFELENKLKDEIKKNQVEEIQSVDNANDYNYIQSLIIEKGKKIRELNEQIEDRARQILMQKELNHNISLKLRYWECKAMSLETEILATKTRLTTETNNENPFETIENCKTSDNMKFKETSDNLNLIFDKSENNTCPGKSTEISEKQVAASKNEQKESKRSVCFTKDTKDTSSKCLKKQTKPREYPVVVYTEDDR</sequence>
<evidence type="ECO:0008006" key="5">
    <source>
        <dbReference type="Google" id="ProtNLM"/>
    </source>
</evidence>
<keyword evidence="1" id="KW-0175">Coiled coil</keyword>